<evidence type="ECO:0000313" key="2">
    <source>
        <dbReference type="Proteomes" id="UP000199636"/>
    </source>
</evidence>
<sequence length="233" mass="26262">MLARNGFSKFLILFLTIFQCRAETTRIKEDIASGSLVFDGHRYLDVIGMKDGIYRAMISINGAPSLYAGGQDEIYYTLESLNGRLFINCAYIDKRNKYNGAGIEFGICALGLPLSNYYSSSVYAYGDIWNKIFSFDTSIVKVHGSDFFIGKIGEIAVFNRYVSIDALERSAPEAYVKSVSDCHSFGEKKVFLVFHKGNIKNPLYLDVLQSTEPMELKRLKESDLKKLAIERCI</sequence>
<dbReference type="STRING" id="428992.SAMN05216272_106208"/>
<gene>
    <name evidence="1" type="ORF">SAMN05216272_106208</name>
</gene>
<dbReference type="AlphaFoldDB" id="A0A1G8IF07"/>
<accession>A0A1G8IF07</accession>
<protein>
    <submittedName>
        <fullName evidence="1">Uncharacterized protein</fullName>
    </submittedName>
</protein>
<keyword evidence="2" id="KW-1185">Reference proteome</keyword>
<dbReference type="EMBL" id="FNDS01000006">
    <property type="protein sequence ID" value="SDI17311.1"/>
    <property type="molecule type" value="Genomic_DNA"/>
</dbReference>
<proteinExistence type="predicted"/>
<dbReference type="Proteomes" id="UP000199636">
    <property type="component" value="Unassembled WGS sequence"/>
</dbReference>
<reference evidence="2" key="1">
    <citation type="submission" date="2016-10" db="EMBL/GenBank/DDBJ databases">
        <authorList>
            <person name="Varghese N."/>
            <person name="Submissions S."/>
        </authorList>
    </citation>
    <scope>NUCLEOTIDE SEQUENCE [LARGE SCALE GENOMIC DNA]</scope>
    <source>
        <strain evidence="2">CCM 7469</strain>
    </source>
</reference>
<name>A0A1G8IF07_9PSED</name>
<evidence type="ECO:0000313" key="1">
    <source>
        <dbReference type="EMBL" id="SDI17311.1"/>
    </source>
</evidence>
<organism evidence="1 2">
    <name type="scientific">Pseudomonas panipatensis</name>
    <dbReference type="NCBI Taxonomy" id="428992"/>
    <lineage>
        <taxon>Bacteria</taxon>
        <taxon>Pseudomonadati</taxon>
        <taxon>Pseudomonadota</taxon>
        <taxon>Gammaproteobacteria</taxon>
        <taxon>Pseudomonadales</taxon>
        <taxon>Pseudomonadaceae</taxon>
        <taxon>Pseudomonas</taxon>
    </lineage>
</organism>